<evidence type="ECO:0000313" key="3">
    <source>
        <dbReference type="Proteomes" id="UP001556367"/>
    </source>
</evidence>
<organism evidence="2 3">
    <name type="scientific">Hohenbuehelia grisea</name>
    <dbReference type="NCBI Taxonomy" id="104357"/>
    <lineage>
        <taxon>Eukaryota</taxon>
        <taxon>Fungi</taxon>
        <taxon>Dikarya</taxon>
        <taxon>Basidiomycota</taxon>
        <taxon>Agaricomycotina</taxon>
        <taxon>Agaricomycetes</taxon>
        <taxon>Agaricomycetidae</taxon>
        <taxon>Agaricales</taxon>
        <taxon>Pleurotineae</taxon>
        <taxon>Pleurotaceae</taxon>
        <taxon>Hohenbuehelia</taxon>
    </lineage>
</organism>
<accession>A0ABR3IPR6</accession>
<proteinExistence type="predicted"/>
<feature type="compositionally biased region" description="Polar residues" evidence="1">
    <location>
        <begin position="151"/>
        <end position="160"/>
    </location>
</feature>
<keyword evidence="3" id="KW-1185">Reference proteome</keyword>
<feature type="compositionally biased region" description="Low complexity" evidence="1">
    <location>
        <begin position="110"/>
        <end position="129"/>
    </location>
</feature>
<feature type="compositionally biased region" description="Polar residues" evidence="1">
    <location>
        <begin position="51"/>
        <end position="72"/>
    </location>
</feature>
<feature type="compositionally biased region" description="Polar residues" evidence="1">
    <location>
        <begin position="265"/>
        <end position="277"/>
    </location>
</feature>
<dbReference type="Proteomes" id="UP001556367">
    <property type="component" value="Unassembled WGS sequence"/>
</dbReference>
<protein>
    <submittedName>
        <fullName evidence="2">Uncharacterized protein</fullName>
    </submittedName>
</protein>
<evidence type="ECO:0000256" key="1">
    <source>
        <dbReference type="SAM" id="MobiDB-lite"/>
    </source>
</evidence>
<feature type="region of interest" description="Disordered" evidence="1">
    <location>
        <begin position="101"/>
        <end position="162"/>
    </location>
</feature>
<reference evidence="3" key="1">
    <citation type="submission" date="2024-06" db="EMBL/GenBank/DDBJ databases">
        <title>Multi-omics analyses provide insights into the biosynthesis of the anticancer antibiotic pleurotin in Hohenbuehelia grisea.</title>
        <authorList>
            <person name="Weaver J.A."/>
            <person name="Alberti F."/>
        </authorList>
    </citation>
    <scope>NUCLEOTIDE SEQUENCE [LARGE SCALE GENOMIC DNA]</scope>
    <source>
        <strain evidence="3">T-177</strain>
    </source>
</reference>
<feature type="region of interest" description="Disordered" evidence="1">
    <location>
        <begin position="258"/>
        <end position="282"/>
    </location>
</feature>
<gene>
    <name evidence="2" type="ORF">HGRIS_000762</name>
</gene>
<evidence type="ECO:0000313" key="2">
    <source>
        <dbReference type="EMBL" id="KAL0945252.1"/>
    </source>
</evidence>
<sequence length="744" mass="82123">MHGTNEIGSSLESFSSGSPNCLFGLIDSSPRLSLDDVRPGQNYDRGPSYPPNTEETQRITRSSLDNDSYTKGSSISSFSQASFSSVESSLSDEELSPISFRRRVSPSPQSSIEESFESVSTSSSRTLARSHSDDAYQPYSRHSSSGVSSSETDTASQSHPRSLRLGYDADQESLTGSSQESIYPSFIRAQLGIQGATKDVPGLDSSAPLTPKIISKNQSYRGIKRARSSTIALADDEADEVSISITNIPQSPELPLRKKLRRASRPSSFRQNDSTSPVRGDDQFAKVPASLRKASSLRSDLQGYTREGELPPLVSAGRGVDDNNNDLKSSLIPVRIYPSVKERHTYGAQFPGITIRSTWSETDPNAETGSRFSIPSSNHCTSRGPFRAASAFRRGSSKASAQEICGKGVARIREGLNRDAAIVVGLVDADPLGDSNVRGRVDFEQVLGIGAELRSRTVDWILHVLPDPAKVLEHFRVSLKNSSRRSISRNLLDQLSKSPETRFHAAHMFLRYFQLVMVADKPAEDAERDGWNLVVLDTAAGCLAISVKLHRDTLWPLNPVHADEFVLLGEHEFTYEDLEAATRDVIEAFSGYLGDSPQPILDEVWLALPSLRQMLNFEGGWVRARKDVWGRLLEAVREPDVLRFPMTLLTAAALVDALISTLLERANYLSEWNGETRPLGFDAANEVASDVRKKHRQPAQALHERRRVRMSRKIEGVVYDLQAVLGIADDDLKTCRKWFAELKL</sequence>
<comment type="caution">
    <text evidence="2">The sequence shown here is derived from an EMBL/GenBank/DDBJ whole genome shotgun (WGS) entry which is preliminary data.</text>
</comment>
<dbReference type="EMBL" id="JASNQZ010000018">
    <property type="protein sequence ID" value="KAL0945252.1"/>
    <property type="molecule type" value="Genomic_DNA"/>
</dbReference>
<name>A0ABR3IPR6_9AGAR</name>
<feature type="region of interest" description="Disordered" evidence="1">
    <location>
        <begin position="30"/>
        <end position="75"/>
    </location>
</feature>
<feature type="compositionally biased region" description="Low complexity" evidence="1">
    <location>
        <begin position="140"/>
        <end position="150"/>
    </location>
</feature>